<keyword evidence="3" id="KW-1185">Reference proteome</keyword>
<evidence type="ECO:0000313" key="2">
    <source>
        <dbReference type="EMBL" id="KAL2712302.1"/>
    </source>
</evidence>
<gene>
    <name evidence="2" type="ORF">V1478_017825</name>
</gene>
<evidence type="ECO:0000313" key="3">
    <source>
        <dbReference type="Proteomes" id="UP001607302"/>
    </source>
</evidence>
<accession>A0ABD1ZVT4</accession>
<comment type="caution">
    <text evidence="2">The sequence shown here is derived from an EMBL/GenBank/DDBJ whole genome shotgun (WGS) entry which is preliminary data.</text>
</comment>
<protein>
    <submittedName>
        <fullName evidence="2">Uncharacterized protein</fullName>
    </submittedName>
</protein>
<feature type="region of interest" description="Disordered" evidence="1">
    <location>
        <begin position="80"/>
        <end position="170"/>
    </location>
</feature>
<feature type="compositionally biased region" description="Acidic residues" evidence="1">
    <location>
        <begin position="117"/>
        <end position="138"/>
    </location>
</feature>
<evidence type="ECO:0000256" key="1">
    <source>
        <dbReference type="SAM" id="MobiDB-lite"/>
    </source>
</evidence>
<name>A0ABD1ZVT4_VESSQ</name>
<dbReference type="EMBL" id="JAUDFV010000166">
    <property type="protein sequence ID" value="KAL2712302.1"/>
    <property type="molecule type" value="Genomic_DNA"/>
</dbReference>
<feature type="compositionally biased region" description="Basic and acidic residues" evidence="1">
    <location>
        <begin position="99"/>
        <end position="108"/>
    </location>
</feature>
<reference evidence="2 3" key="1">
    <citation type="journal article" date="2024" name="Ann. Entomol. Soc. Am.">
        <title>Genomic analyses of the southern and eastern yellowjacket wasps (Hymenoptera: Vespidae) reveal evolutionary signatures of social life.</title>
        <authorList>
            <person name="Catto M.A."/>
            <person name="Caine P.B."/>
            <person name="Orr S.E."/>
            <person name="Hunt B.G."/>
            <person name="Goodisman M.A.D."/>
        </authorList>
    </citation>
    <scope>NUCLEOTIDE SEQUENCE [LARGE SCALE GENOMIC DNA]</scope>
    <source>
        <strain evidence="2">233</strain>
        <tissue evidence="2">Head and thorax</tissue>
    </source>
</reference>
<proteinExistence type="predicted"/>
<dbReference type="AlphaFoldDB" id="A0ABD1ZVT4"/>
<dbReference type="Proteomes" id="UP001607302">
    <property type="component" value="Unassembled WGS sequence"/>
</dbReference>
<feature type="compositionally biased region" description="Basic and acidic residues" evidence="1">
    <location>
        <begin position="142"/>
        <end position="164"/>
    </location>
</feature>
<sequence length="309" mass="35589">MVVMVVVEETSIRRERALYVDGQNYQPPKAHNFCECHVPRMLLHTSTLIVRTVRVEDRSRRCTCQAGRRTASKYLADVRALPSEEDLDPAARSSNGGRSTEDDKASESRKRRRREIEEGEEEQEEEKEQEKEEEEEQGWVERTSRRRCDERRRRKYGDVSKRASGDGAWNGGVPSYVAGDNIARRHFKSSIIGATPASYEILNQTPVKLPNRRFNRIACVFLKNDYHNLNPQKFPRFNSIPLKLLAPRPVENVKPVRQIILPARNDAKPRANRQARSEFLVISATASCIFNRSRPPAERANRNFKSCPM</sequence>
<organism evidence="2 3">
    <name type="scientific">Vespula squamosa</name>
    <name type="common">Southern yellow jacket</name>
    <name type="synonym">Wasp</name>
    <dbReference type="NCBI Taxonomy" id="30214"/>
    <lineage>
        <taxon>Eukaryota</taxon>
        <taxon>Metazoa</taxon>
        <taxon>Ecdysozoa</taxon>
        <taxon>Arthropoda</taxon>
        <taxon>Hexapoda</taxon>
        <taxon>Insecta</taxon>
        <taxon>Pterygota</taxon>
        <taxon>Neoptera</taxon>
        <taxon>Endopterygota</taxon>
        <taxon>Hymenoptera</taxon>
        <taxon>Apocrita</taxon>
        <taxon>Aculeata</taxon>
        <taxon>Vespoidea</taxon>
        <taxon>Vespidae</taxon>
        <taxon>Vespinae</taxon>
        <taxon>Vespula</taxon>
    </lineage>
</organism>